<evidence type="ECO:0000259" key="1">
    <source>
        <dbReference type="Pfam" id="PF00149"/>
    </source>
</evidence>
<dbReference type="PANTHER" id="PTHR42850:SF4">
    <property type="entry name" value="ZINC-DEPENDENT ENDOPOLYPHOSPHATASE"/>
    <property type="match status" value="1"/>
</dbReference>
<protein>
    <submittedName>
        <fullName evidence="2">Bis(5'-nucleosyl)-tetraphosphatase [symmetrical]</fullName>
        <ecNumber evidence="2">3.6.1.41</ecNumber>
    </submittedName>
</protein>
<evidence type="ECO:0000313" key="3">
    <source>
        <dbReference type="Proteomes" id="UP000320390"/>
    </source>
</evidence>
<feature type="domain" description="Calcineurin-like phosphoesterase" evidence="1">
    <location>
        <begin position="6"/>
        <end position="143"/>
    </location>
</feature>
<dbReference type="PANTHER" id="PTHR42850">
    <property type="entry name" value="METALLOPHOSPHOESTERASE"/>
    <property type="match status" value="1"/>
</dbReference>
<proteinExistence type="predicted"/>
<dbReference type="EMBL" id="CP036434">
    <property type="protein sequence ID" value="QDV08034.1"/>
    <property type="molecule type" value="Genomic_DNA"/>
</dbReference>
<accession>A0A518EVD8</accession>
<name>A0A518EVD8_9BACT</name>
<dbReference type="Proteomes" id="UP000320390">
    <property type="component" value="Chromosome"/>
</dbReference>
<sequence>MSKRRIFIGDLQGCREEFEALLEKVNFDPAADVLHPVGDLVNRGPDSMGCLRLARDLGAKPVLGNHDIHLLRQWKNASWRGKRKTLEEILGCDDGEELLGWLKKQPIIRAWNDVICVHAGLHPKWKNPVKKASNVDPLDAYDEIVEFAVRVRYCNPEGAFPKGGEFPPPPAPFEPWDAFWRRRPNETRTVVFGHWARRGLVELERTRGLDTGCVYGGFLTAWIPEDDRIMGVPARRVWYETA</sequence>
<dbReference type="OrthoDB" id="9779903at2"/>
<dbReference type="InterPro" id="IPR029052">
    <property type="entry name" value="Metallo-depent_PP-like"/>
</dbReference>
<dbReference type="SUPFAM" id="SSF56300">
    <property type="entry name" value="Metallo-dependent phosphatases"/>
    <property type="match status" value="1"/>
</dbReference>
<dbReference type="Pfam" id="PF00149">
    <property type="entry name" value="Metallophos"/>
    <property type="match status" value="1"/>
</dbReference>
<organism evidence="2 3">
    <name type="scientific">Saltatorellus ferox</name>
    <dbReference type="NCBI Taxonomy" id="2528018"/>
    <lineage>
        <taxon>Bacteria</taxon>
        <taxon>Pseudomonadati</taxon>
        <taxon>Planctomycetota</taxon>
        <taxon>Planctomycetia</taxon>
        <taxon>Planctomycetia incertae sedis</taxon>
        <taxon>Saltatorellus</taxon>
    </lineage>
</organism>
<dbReference type="EC" id="3.6.1.41" evidence="2"/>
<evidence type="ECO:0000313" key="2">
    <source>
        <dbReference type="EMBL" id="QDV08034.1"/>
    </source>
</evidence>
<dbReference type="GO" id="GO:0008803">
    <property type="term" value="F:bis(5'-nucleosyl)-tetraphosphatase (symmetrical) activity"/>
    <property type="evidence" value="ECO:0007669"/>
    <property type="project" value="UniProtKB-EC"/>
</dbReference>
<gene>
    <name evidence="2" type="primary">apaH</name>
    <name evidence="2" type="ORF">Poly30_35700</name>
</gene>
<keyword evidence="3" id="KW-1185">Reference proteome</keyword>
<dbReference type="RefSeq" id="WP_145199984.1">
    <property type="nucleotide sequence ID" value="NZ_CP036434.1"/>
</dbReference>
<dbReference type="Gene3D" id="3.60.21.10">
    <property type="match status" value="1"/>
</dbReference>
<dbReference type="GO" id="GO:0006798">
    <property type="term" value="P:polyphosphate catabolic process"/>
    <property type="evidence" value="ECO:0007669"/>
    <property type="project" value="TreeGrafter"/>
</dbReference>
<dbReference type="GO" id="GO:0016791">
    <property type="term" value="F:phosphatase activity"/>
    <property type="evidence" value="ECO:0007669"/>
    <property type="project" value="TreeGrafter"/>
</dbReference>
<dbReference type="InterPro" id="IPR050126">
    <property type="entry name" value="Ap4A_hydrolase"/>
</dbReference>
<reference evidence="2 3" key="1">
    <citation type="submission" date="2019-02" db="EMBL/GenBank/DDBJ databases">
        <title>Deep-cultivation of Planctomycetes and their phenomic and genomic characterization uncovers novel biology.</title>
        <authorList>
            <person name="Wiegand S."/>
            <person name="Jogler M."/>
            <person name="Boedeker C."/>
            <person name="Pinto D."/>
            <person name="Vollmers J."/>
            <person name="Rivas-Marin E."/>
            <person name="Kohn T."/>
            <person name="Peeters S.H."/>
            <person name="Heuer A."/>
            <person name="Rast P."/>
            <person name="Oberbeckmann S."/>
            <person name="Bunk B."/>
            <person name="Jeske O."/>
            <person name="Meyerdierks A."/>
            <person name="Storesund J.E."/>
            <person name="Kallscheuer N."/>
            <person name="Luecker S."/>
            <person name="Lage O.M."/>
            <person name="Pohl T."/>
            <person name="Merkel B.J."/>
            <person name="Hornburger P."/>
            <person name="Mueller R.-W."/>
            <person name="Bruemmer F."/>
            <person name="Labrenz M."/>
            <person name="Spormann A.M."/>
            <person name="Op den Camp H."/>
            <person name="Overmann J."/>
            <person name="Amann R."/>
            <person name="Jetten M.S.M."/>
            <person name="Mascher T."/>
            <person name="Medema M.H."/>
            <person name="Devos D.P."/>
            <person name="Kaster A.-K."/>
            <person name="Ovreas L."/>
            <person name="Rohde M."/>
            <person name="Galperin M.Y."/>
            <person name="Jogler C."/>
        </authorList>
    </citation>
    <scope>NUCLEOTIDE SEQUENCE [LARGE SCALE GENOMIC DNA]</scope>
    <source>
        <strain evidence="2 3">Poly30</strain>
    </source>
</reference>
<dbReference type="AlphaFoldDB" id="A0A518EVD8"/>
<dbReference type="InterPro" id="IPR004843">
    <property type="entry name" value="Calcineurin-like_PHP"/>
</dbReference>
<dbReference type="GO" id="GO:0000298">
    <property type="term" value="F:endopolyphosphatase activity"/>
    <property type="evidence" value="ECO:0007669"/>
    <property type="project" value="TreeGrafter"/>
</dbReference>
<dbReference type="GO" id="GO:0005737">
    <property type="term" value="C:cytoplasm"/>
    <property type="evidence" value="ECO:0007669"/>
    <property type="project" value="TreeGrafter"/>
</dbReference>
<keyword evidence="2" id="KW-0378">Hydrolase</keyword>